<accession>A0ABV0SJA7</accession>
<proteinExistence type="predicted"/>
<protein>
    <submittedName>
        <fullName evidence="1">Uncharacterized protein</fullName>
    </submittedName>
</protein>
<organism evidence="1 2">
    <name type="scientific">Ilyodon furcidens</name>
    <name type="common">goldbreast splitfin</name>
    <dbReference type="NCBI Taxonomy" id="33524"/>
    <lineage>
        <taxon>Eukaryota</taxon>
        <taxon>Metazoa</taxon>
        <taxon>Chordata</taxon>
        <taxon>Craniata</taxon>
        <taxon>Vertebrata</taxon>
        <taxon>Euteleostomi</taxon>
        <taxon>Actinopterygii</taxon>
        <taxon>Neopterygii</taxon>
        <taxon>Teleostei</taxon>
        <taxon>Neoteleostei</taxon>
        <taxon>Acanthomorphata</taxon>
        <taxon>Ovalentaria</taxon>
        <taxon>Atherinomorphae</taxon>
        <taxon>Cyprinodontiformes</taxon>
        <taxon>Goodeidae</taxon>
        <taxon>Ilyodon</taxon>
    </lineage>
</organism>
<evidence type="ECO:0000313" key="2">
    <source>
        <dbReference type="Proteomes" id="UP001482620"/>
    </source>
</evidence>
<comment type="caution">
    <text evidence="1">The sequence shown here is derived from an EMBL/GenBank/DDBJ whole genome shotgun (WGS) entry which is preliminary data.</text>
</comment>
<gene>
    <name evidence="1" type="ORF">ILYODFUR_007561</name>
</gene>
<dbReference type="EMBL" id="JAHRIQ010000489">
    <property type="protein sequence ID" value="MEQ2220654.1"/>
    <property type="molecule type" value="Genomic_DNA"/>
</dbReference>
<keyword evidence="2" id="KW-1185">Reference proteome</keyword>
<evidence type="ECO:0000313" key="1">
    <source>
        <dbReference type="EMBL" id="MEQ2220654.1"/>
    </source>
</evidence>
<sequence length="110" mass="12685">METSRIRAYGAEKKTIGVLCRDEQWRGRSIVKWSWCSPEPSMILDAYMCFADGMLQGERVRLVERKNAHFFIGMGCFLNDGIVFCVRLQGRRGGRKKLKSITKLKLNIPE</sequence>
<name>A0ABV0SJA7_9TELE</name>
<dbReference type="Proteomes" id="UP001482620">
    <property type="component" value="Unassembled WGS sequence"/>
</dbReference>
<reference evidence="1 2" key="1">
    <citation type="submission" date="2021-06" db="EMBL/GenBank/DDBJ databases">
        <authorList>
            <person name="Palmer J.M."/>
        </authorList>
    </citation>
    <scope>NUCLEOTIDE SEQUENCE [LARGE SCALE GENOMIC DNA]</scope>
    <source>
        <strain evidence="2">if_2019</strain>
        <tissue evidence="1">Muscle</tissue>
    </source>
</reference>